<sequence length="285" mass="31735">MGKINKLTEIGYAELNVRDLDKMTRYYTDTVGLSLIEKTDSQSKLGIAESGKVLLILEETQGQDNLEVKAGLFHTAFLLPERRDLGNTLYNLLKNEVAIAGASDHGYSEALYLQDPEGNGIEIYRDKPKEEWVINDDGTIPGVTEQMDAHGVLDSRDEKVSPLFPEGTVVGHIHLSVSDLKESEQFYTDALGMDLKYEYGAQARFIAAGDYHHHIGMNTWAGSGLPKRRSGDLGLRLFTLVLPDRTDIDKLADRLSENGYPFEREQDSLSVTDPNGIIITFNVIE</sequence>
<evidence type="ECO:0000313" key="3">
    <source>
        <dbReference type="Proteomes" id="UP000199433"/>
    </source>
</evidence>
<feature type="domain" description="VOC" evidence="1">
    <location>
        <begin position="9"/>
        <end position="126"/>
    </location>
</feature>
<dbReference type="RefSeq" id="WP_091268721.1">
    <property type="nucleotide sequence ID" value="NZ_FNFK01000071.1"/>
</dbReference>
<feature type="domain" description="VOC" evidence="1">
    <location>
        <begin position="169"/>
        <end position="285"/>
    </location>
</feature>
<dbReference type="STRING" id="426701.SAMN04488098_10717"/>
<dbReference type="GO" id="GO:0051213">
    <property type="term" value="F:dioxygenase activity"/>
    <property type="evidence" value="ECO:0007669"/>
    <property type="project" value="UniProtKB-KW"/>
</dbReference>
<dbReference type="Pfam" id="PF00903">
    <property type="entry name" value="Glyoxalase"/>
    <property type="match status" value="2"/>
</dbReference>
<dbReference type="PROSITE" id="PS51819">
    <property type="entry name" value="VOC"/>
    <property type="match status" value="2"/>
</dbReference>
<dbReference type="CDD" id="cd16359">
    <property type="entry name" value="VOC_BsCatE_like_C"/>
    <property type="match status" value="1"/>
</dbReference>
<gene>
    <name evidence="2" type="ORF">SAMN04488098_10717</name>
</gene>
<dbReference type="InterPro" id="IPR004360">
    <property type="entry name" value="Glyas_Fos-R_dOase_dom"/>
</dbReference>
<dbReference type="OrthoDB" id="9792626at2"/>
<organism evidence="2 3">
    <name type="scientific">Alkalibacterium thalassium</name>
    <dbReference type="NCBI Taxonomy" id="426701"/>
    <lineage>
        <taxon>Bacteria</taxon>
        <taxon>Bacillati</taxon>
        <taxon>Bacillota</taxon>
        <taxon>Bacilli</taxon>
        <taxon>Lactobacillales</taxon>
        <taxon>Carnobacteriaceae</taxon>
        <taxon>Alkalibacterium</taxon>
    </lineage>
</organism>
<dbReference type="PANTHER" id="PTHR43279">
    <property type="entry name" value="CATECHOL-2,3-DIOXYGENASE"/>
    <property type="match status" value="1"/>
</dbReference>
<dbReference type="Gene3D" id="3.10.180.10">
    <property type="entry name" value="2,3-Dihydroxybiphenyl 1,2-Dioxygenase, domain 1"/>
    <property type="match status" value="2"/>
</dbReference>
<dbReference type="EMBL" id="FNFK01000071">
    <property type="protein sequence ID" value="SDK82965.1"/>
    <property type="molecule type" value="Genomic_DNA"/>
</dbReference>
<keyword evidence="2" id="KW-0223">Dioxygenase</keyword>
<accession>A0A1G9F3W3</accession>
<dbReference type="InterPro" id="IPR037523">
    <property type="entry name" value="VOC_core"/>
</dbReference>
<dbReference type="Proteomes" id="UP000199433">
    <property type="component" value="Unassembled WGS sequence"/>
</dbReference>
<reference evidence="3" key="1">
    <citation type="submission" date="2016-10" db="EMBL/GenBank/DDBJ databases">
        <authorList>
            <person name="Varghese N."/>
            <person name="Submissions S."/>
        </authorList>
    </citation>
    <scope>NUCLEOTIDE SEQUENCE [LARGE SCALE GENOMIC DNA]</scope>
    <source>
        <strain evidence="3">DSM 19181</strain>
    </source>
</reference>
<protein>
    <submittedName>
        <fullName evidence="2">Catechol 2,3-dioxygenase</fullName>
    </submittedName>
</protein>
<dbReference type="AlphaFoldDB" id="A0A1G9F3W3"/>
<dbReference type="PANTHER" id="PTHR43279:SF1">
    <property type="entry name" value="CATECHOL-2,3-DIOXYGENASE"/>
    <property type="match status" value="1"/>
</dbReference>
<dbReference type="SUPFAM" id="SSF54593">
    <property type="entry name" value="Glyoxalase/Bleomycin resistance protein/Dihydroxybiphenyl dioxygenase"/>
    <property type="match status" value="2"/>
</dbReference>
<keyword evidence="2" id="KW-0560">Oxidoreductase</keyword>
<evidence type="ECO:0000259" key="1">
    <source>
        <dbReference type="PROSITE" id="PS51819"/>
    </source>
</evidence>
<name>A0A1G9F3W3_9LACT</name>
<proteinExistence type="predicted"/>
<keyword evidence="3" id="KW-1185">Reference proteome</keyword>
<evidence type="ECO:0000313" key="2">
    <source>
        <dbReference type="EMBL" id="SDK82965.1"/>
    </source>
</evidence>
<dbReference type="InterPro" id="IPR029068">
    <property type="entry name" value="Glyas_Bleomycin-R_OHBP_Dase"/>
</dbReference>